<dbReference type="HOGENOM" id="CLU_3362728_0_0_6"/>
<evidence type="ECO:0000313" key="1">
    <source>
        <dbReference type="EMBL" id="ENW97451.1"/>
    </source>
</evidence>
<dbReference type="EMBL" id="APRL01000001">
    <property type="protein sequence ID" value="ENW97451.1"/>
    <property type="molecule type" value="Genomic_DNA"/>
</dbReference>
<name>N9N3M2_9GAMM</name>
<evidence type="ECO:0000313" key="2">
    <source>
        <dbReference type="Proteomes" id="UP000013261"/>
    </source>
</evidence>
<proteinExistence type="predicted"/>
<gene>
    <name evidence="1" type="ORF">F904_00291</name>
</gene>
<protein>
    <submittedName>
        <fullName evidence="1">Uncharacterized protein</fullName>
    </submittedName>
</protein>
<accession>N9N3M2</accession>
<sequence>MFFFKQKMFAQCEHIPNQQNMPIDLTYYYEQETNS</sequence>
<organism evidence="1 2">
    <name type="scientific">Acinetobacter dispersus</name>
    <dbReference type="NCBI Taxonomy" id="70348"/>
    <lineage>
        <taxon>Bacteria</taxon>
        <taxon>Pseudomonadati</taxon>
        <taxon>Pseudomonadota</taxon>
        <taxon>Gammaproteobacteria</taxon>
        <taxon>Moraxellales</taxon>
        <taxon>Moraxellaceae</taxon>
        <taxon>Acinetobacter</taxon>
    </lineage>
</organism>
<keyword evidence="2" id="KW-1185">Reference proteome</keyword>
<dbReference type="AlphaFoldDB" id="N9N3M2"/>
<reference evidence="1 2" key="1">
    <citation type="submission" date="2013-02" db="EMBL/GenBank/DDBJ databases">
        <title>The Genome Sequence of Acinetobacter sp. ANC 4105.</title>
        <authorList>
            <consortium name="The Broad Institute Genome Sequencing Platform"/>
            <consortium name="The Broad Institute Genome Sequencing Center for Infectious Disease"/>
            <person name="Cerqueira G."/>
            <person name="Feldgarden M."/>
            <person name="Courvalin P."/>
            <person name="Perichon B."/>
            <person name="Grillot-Courvalin C."/>
            <person name="Clermont D."/>
            <person name="Rocha E."/>
            <person name="Yoon E.-J."/>
            <person name="Nemec A."/>
            <person name="Walker B."/>
            <person name="Young S.K."/>
            <person name="Zeng Q."/>
            <person name="Gargeya S."/>
            <person name="Fitzgerald M."/>
            <person name="Haas B."/>
            <person name="Abouelleil A."/>
            <person name="Alvarado L."/>
            <person name="Arachchi H.M."/>
            <person name="Berlin A.M."/>
            <person name="Chapman S.B."/>
            <person name="Dewar J."/>
            <person name="Goldberg J."/>
            <person name="Griggs A."/>
            <person name="Gujja S."/>
            <person name="Hansen M."/>
            <person name="Howarth C."/>
            <person name="Imamovic A."/>
            <person name="Larimer J."/>
            <person name="McCowan C."/>
            <person name="Murphy C."/>
            <person name="Neiman D."/>
            <person name="Pearson M."/>
            <person name="Priest M."/>
            <person name="Roberts A."/>
            <person name="Saif S."/>
            <person name="Shea T."/>
            <person name="Sisk P."/>
            <person name="Sykes S."/>
            <person name="Wortman J."/>
            <person name="Nusbaum C."/>
            <person name="Birren B."/>
        </authorList>
    </citation>
    <scope>NUCLEOTIDE SEQUENCE [LARGE SCALE GENOMIC DNA]</scope>
    <source>
        <strain evidence="1 2">ANC 4105</strain>
    </source>
</reference>
<dbReference type="Proteomes" id="UP000013261">
    <property type="component" value="Unassembled WGS sequence"/>
</dbReference>
<comment type="caution">
    <text evidence="1">The sequence shown here is derived from an EMBL/GenBank/DDBJ whole genome shotgun (WGS) entry which is preliminary data.</text>
</comment>